<organism evidence="1">
    <name type="scientific">Anguilla anguilla</name>
    <name type="common">European freshwater eel</name>
    <name type="synonym">Muraena anguilla</name>
    <dbReference type="NCBI Taxonomy" id="7936"/>
    <lineage>
        <taxon>Eukaryota</taxon>
        <taxon>Metazoa</taxon>
        <taxon>Chordata</taxon>
        <taxon>Craniata</taxon>
        <taxon>Vertebrata</taxon>
        <taxon>Euteleostomi</taxon>
        <taxon>Actinopterygii</taxon>
        <taxon>Neopterygii</taxon>
        <taxon>Teleostei</taxon>
        <taxon>Anguilliformes</taxon>
        <taxon>Anguillidae</taxon>
        <taxon>Anguilla</taxon>
    </lineage>
</organism>
<name>A0A0E9UFU4_ANGAN</name>
<protein>
    <submittedName>
        <fullName evidence="1">Uncharacterized protein</fullName>
    </submittedName>
</protein>
<proteinExistence type="predicted"/>
<reference evidence="1" key="1">
    <citation type="submission" date="2014-11" db="EMBL/GenBank/DDBJ databases">
        <authorList>
            <person name="Amaro Gonzalez C."/>
        </authorList>
    </citation>
    <scope>NUCLEOTIDE SEQUENCE</scope>
</reference>
<accession>A0A0E9UFU4</accession>
<reference evidence="1" key="2">
    <citation type="journal article" date="2015" name="Fish Shellfish Immunol.">
        <title>Early steps in the European eel (Anguilla anguilla)-Vibrio vulnificus interaction in the gills: Role of the RtxA13 toxin.</title>
        <authorList>
            <person name="Callol A."/>
            <person name="Pajuelo D."/>
            <person name="Ebbesson L."/>
            <person name="Teles M."/>
            <person name="MacKenzie S."/>
            <person name="Amaro C."/>
        </authorList>
    </citation>
    <scope>NUCLEOTIDE SEQUENCE</scope>
</reference>
<dbReference type="AlphaFoldDB" id="A0A0E9UFU4"/>
<sequence>MVCSYQYDVLMFLCRKCAFHFSSLPSMAN</sequence>
<evidence type="ECO:0000313" key="1">
    <source>
        <dbReference type="EMBL" id="JAH64135.1"/>
    </source>
</evidence>
<dbReference type="EMBL" id="GBXM01044442">
    <property type="protein sequence ID" value="JAH64135.1"/>
    <property type="molecule type" value="Transcribed_RNA"/>
</dbReference>